<proteinExistence type="predicted"/>
<evidence type="ECO:0000256" key="1">
    <source>
        <dbReference type="SAM" id="MobiDB-lite"/>
    </source>
</evidence>
<feature type="region of interest" description="Disordered" evidence="1">
    <location>
        <begin position="65"/>
        <end position="89"/>
    </location>
</feature>
<dbReference type="HOGENOM" id="CLU_1510724_0_0_1"/>
<organism evidence="2 3">
    <name type="scientific">Galerina marginata (strain CBS 339.88)</name>
    <dbReference type="NCBI Taxonomy" id="685588"/>
    <lineage>
        <taxon>Eukaryota</taxon>
        <taxon>Fungi</taxon>
        <taxon>Dikarya</taxon>
        <taxon>Basidiomycota</taxon>
        <taxon>Agaricomycotina</taxon>
        <taxon>Agaricomycetes</taxon>
        <taxon>Agaricomycetidae</taxon>
        <taxon>Agaricales</taxon>
        <taxon>Agaricineae</taxon>
        <taxon>Strophariaceae</taxon>
        <taxon>Galerina</taxon>
    </lineage>
</organism>
<protein>
    <submittedName>
        <fullName evidence="2">Uncharacterized protein</fullName>
    </submittedName>
</protein>
<gene>
    <name evidence="2" type="ORF">GALMADRAFT_1221845</name>
</gene>
<dbReference type="Proteomes" id="UP000027222">
    <property type="component" value="Unassembled WGS sequence"/>
</dbReference>
<keyword evidence="3" id="KW-1185">Reference proteome</keyword>
<dbReference type="EMBL" id="KL142434">
    <property type="protein sequence ID" value="KDR65750.1"/>
    <property type="molecule type" value="Genomic_DNA"/>
</dbReference>
<reference evidence="3" key="1">
    <citation type="journal article" date="2014" name="Proc. Natl. Acad. Sci. U.S.A.">
        <title>Extensive sampling of basidiomycete genomes demonstrates inadequacy of the white-rot/brown-rot paradigm for wood decay fungi.</title>
        <authorList>
            <person name="Riley R."/>
            <person name="Salamov A.A."/>
            <person name="Brown D.W."/>
            <person name="Nagy L.G."/>
            <person name="Floudas D."/>
            <person name="Held B.W."/>
            <person name="Levasseur A."/>
            <person name="Lombard V."/>
            <person name="Morin E."/>
            <person name="Otillar R."/>
            <person name="Lindquist E.A."/>
            <person name="Sun H."/>
            <person name="LaButti K.M."/>
            <person name="Schmutz J."/>
            <person name="Jabbour D."/>
            <person name="Luo H."/>
            <person name="Baker S.E."/>
            <person name="Pisabarro A.G."/>
            <person name="Walton J.D."/>
            <person name="Blanchette R.A."/>
            <person name="Henrissat B."/>
            <person name="Martin F."/>
            <person name="Cullen D."/>
            <person name="Hibbett D.S."/>
            <person name="Grigoriev I.V."/>
        </authorList>
    </citation>
    <scope>NUCLEOTIDE SEQUENCE [LARGE SCALE GENOMIC DNA]</scope>
    <source>
        <strain evidence="3">CBS 339.88</strain>
    </source>
</reference>
<dbReference type="AlphaFoldDB" id="A0A067S4I3"/>
<accession>A0A067S4I3</accession>
<sequence length="178" mass="19826">MSRAPPLAEVCEPTHELFGLKPRVWGTREEALAGGDLPGRRRTAPSAVLLLVTLAGACLRPPRHNPIDLTTRPVNPARTTNNPNRGGDERRSFVTTFMLAFHRPHPLLPADISHLVVHVTHGPQYARDDDLKGGAAKVRRGRRRVRIVRTFRFAFPSLDALQHPLVPRNPPCAHRSLH</sequence>
<name>A0A067S4I3_GALM3</name>
<evidence type="ECO:0000313" key="2">
    <source>
        <dbReference type="EMBL" id="KDR65750.1"/>
    </source>
</evidence>
<evidence type="ECO:0000313" key="3">
    <source>
        <dbReference type="Proteomes" id="UP000027222"/>
    </source>
</evidence>